<dbReference type="VEuPathDB" id="GiardiaDB:GL50803_006120"/>
<feature type="compositionally biased region" description="Basic and acidic residues" evidence="1">
    <location>
        <begin position="197"/>
        <end position="209"/>
    </location>
</feature>
<dbReference type="EMBL" id="AHHH01000064">
    <property type="protein sequence ID" value="ESU42973.1"/>
    <property type="molecule type" value="Genomic_DNA"/>
</dbReference>
<evidence type="ECO:0000313" key="3">
    <source>
        <dbReference type="Proteomes" id="UP000018040"/>
    </source>
</evidence>
<reference evidence="3" key="1">
    <citation type="submission" date="2012-02" db="EMBL/GenBank/DDBJ databases">
        <title>Genome sequencing of Giardia lamblia Genotypes A2 and B isolates (DH and GS) and comparative analysis with the genomes of Genotypes A1 and E (WB and Pig).</title>
        <authorList>
            <person name="Adam R."/>
            <person name="Dahlstrom E."/>
            <person name="Martens C."/>
            <person name="Bruno D."/>
            <person name="Barbian K."/>
            <person name="Porcella S.F."/>
            <person name="Nash T."/>
        </authorList>
    </citation>
    <scope>NUCLEOTIDE SEQUENCE</scope>
    <source>
        <strain evidence="3">GS</strain>
    </source>
</reference>
<gene>
    <name evidence="2" type="ORF">GSB_153066</name>
</gene>
<comment type="caution">
    <text evidence="2">The sequence shown here is derived from an EMBL/GenBank/DDBJ whole genome shotgun (WGS) entry which is preliminary data.</text>
</comment>
<sequence>MCKESKAFQYGTDSSKCVNIRIGSLDDFSKEIPSSIVSFKFFRMSASLDKGPVLQLLQGMTIFIIALGDRKTIPSDLFKNSDGTCVPVYIADKDCDGLRNRLKELGVEGVDIHSVYDQFYELHESELPAKQDQSADHIYKDISEIFSKQYPKLVEEFPNAPNVSDMCDVSWDTICKDAPIYCYHCLAIRDIKVQYEKHQQKGSKKKESPHVSSGKKPTHVSPDKKAITVKLTESPDNKERAKKDGKKGNHSPSGKKHSSIPLPASVKLGSDEEAREFAKTFNWEKCMVIEKDSNLDLAELHLMCTNNGSYLSYVSDRYIFYGFPGTQEVSIDIYRRSMPDTNIFLV</sequence>
<dbReference type="VEuPathDB" id="GiardiaDB:QR46_3563"/>
<proteinExistence type="predicted"/>
<dbReference type="VEuPathDB" id="GiardiaDB:DHA2_152502"/>
<feature type="region of interest" description="Disordered" evidence="1">
    <location>
        <begin position="197"/>
        <end position="265"/>
    </location>
</feature>
<protein>
    <submittedName>
        <fullName evidence="2">Uncharacterized protein</fullName>
    </submittedName>
</protein>
<feature type="compositionally biased region" description="Basic and acidic residues" evidence="1">
    <location>
        <begin position="233"/>
        <end position="242"/>
    </location>
</feature>
<dbReference type="OrthoDB" id="10257679at2759"/>
<name>V6TVH6_GIAIN</name>
<accession>V6TVH6</accession>
<evidence type="ECO:0000313" key="2">
    <source>
        <dbReference type="EMBL" id="ESU42973.1"/>
    </source>
</evidence>
<dbReference type="Proteomes" id="UP000018040">
    <property type="component" value="Unassembled WGS sequence"/>
</dbReference>
<reference evidence="2 3" key="2">
    <citation type="journal article" date="2013" name="Genome Biol. Evol.">
        <title>Genome sequencing of Giardia lamblia genotypes A2 and B isolates (DH and GS) and comparative analysis with the genomes of genotypes A1 and E (WB and Pig).</title>
        <authorList>
            <person name="Adam R.D."/>
            <person name="Dahlstrom E.W."/>
            <person name="Martens C.A."/>
            <person name="Bruno D.P."/>
            <person name="Barbian K.D."/>
            <person name="Ricklefs S.M."/>
            <person name="Hernandez M.M."/>
            <person name="Narla N.P."/>
            <person name="Patel R.B."/>
            <person name="Porcella S.F."/>
            <person name="Nash T.E."/>
        </authorList>
    </citation>
    <scope>NUCLEOTIDE SEQUENCE [LARGE SCALE GENOMIC DNA]</scope>
    <source>
        <strain evidence="2 3">GS</strain>
    </source>
</reference>
<evidence type="ECO:0000256" key="1">
    <source>
        <dbReference type="SAM" id="MobiDB-lite"/>
    </source>
</evidence>
<feature type="compositionally biased region" description="Basic residues" evidence="1">
    <location>
        <begin position="243"/>
        <end position="258"/>
    </location>
</feature>
<dbReference type="VEuPathDB" id="GiardiaDB:GL50581_4535"/>
<organism evidence="2 3">
    <name type="scientific">Giardia intestinalis</name>
    <name type="common">Giardia lamblia</name>
    <dbReference type="NCBI Taxonomy" id="5741"/>
    <lineage>
        <taxon>Eukaryota</taxon>
        <taxon>Metamonada</taxon>
        <taxon>Diplomonadida</taxon>
        <taxon>Hexamitidae</taxon>
        <taxon>Giardiinae</taxon>
        <taxon>Giardia</taxon>
    </lineage>
</organism>
<dbReference type="AlphaFoldDB" id="V6TVH6"/>